<feature type="non-terminal residue" evidence="1">
    <location>
        <position position="1"/>
    </location>
</feature>
<name>A0ABN9TXZ4_9DINO</name>
<accession>A0ABN9TXZ4</accession>
<evidence type="ECO:0000313" key="2">
    <source>
        <dbReference type="Proteomes" id="UP001189429"/>
    </source>
</evidence>
<sequence length="252" mass="26164">AAHGFGGHANRLLGTAEAAAAVEACLRPGPGAGAWLLQRDVSDCMLLGGRRFTLRLYLVVVEGPPRRAFLATRGLVYRALEGSCASNCSQAALRSRGSSTAAGAEACPDLEWLWRHLAARRGAGAPAALRRRLRRLAALLAHGPLWEALETPVGEVAEAGWAAPLRVPKVLGLDVIVGGGADGGEPWPWLLEVNRFPGLGLRAPSDAAVKLPVVRDAWAEALGMGGGAGGCLVELGRPVRAKSAIAGHPLLL</sequence>
<dbReference type="Proteomes" id="UP001189429">
    <property type="component" value="Unassembled WGS sequence"/>
</dbReference>
<proteinExistence type="predicted"/>
<evidence type="ECO:0000313" key="1">
    <source>
        <dbReference type="EMBL" id="CAK0850798.1"/>
    </source>
</evidence>
<gene>
    <name evidence="1" type="ORF">PCOR1329_LOCUS43100</name>
</gene>
<protein>
    <recommendedName>
        <fullName evidence="3">Tubulin--tyrosine ligase-like protein 9</fullName>
    </recommendedName>
</protein>
<organism evidence="1 2">
    <name type="scientific">Prorocentrum cordatum</name>
    <dbReference type="NCBI Taxonomy" id="2364126"/>
    <lineage>
        <taxon>Eukaryota</taxon>
        <taxon>Sar</taxon>
        <taxon>Alveolata</taxon>
        <taxon>Dinophyceae</taxon>
        <taxon>Prorocentrales</taxon>
        <taxon>Prorocentraceae</taxon>
        <taxon>Prorocentrum</taxon>
    </lineage>
</organism>
<dbReference type="Gene3D" id="3.30.470.20">
    <property type="entry name" value="ATP-grasp fold, B domain"/>
    <property type="match status" value="1"/>
</dbReference>
<reference evidence="1" key="1">
    <citation type="submission" date="2023-10" db="EMBL/GenBank/DDBJ databases">
        <authorList>
            <person name="Chen Y."/>
            <person name="Shah S."/>
            <person name="Dougan E. K."/>
            <person name="Thang M."/>
            <person name="Chan C."/>
        </authorList>
    </citation>
    <scope>NUCLEOTIDE SEQUENCE [LARGE SCALE GENOMIC DNA]</scope>
</reference>
<feature type="non-terminal residue" evidence="1">
    <location>
        <position position="252"/>
    </location>
</feature>
<dbReference type="EMBL" id="CAUYUJ010015177">
    <property type="protein sequence ID" value="CAK0850798.1"/>
    <property type="molecule type" value="Genomic_DNA"/>
</dbReference>
<comment type="caution">
    <text evidence="1">The sequence shown here is derived from an EMBL/GenBank/DDBJ whole genome shotgun (WGS) entry which is preliminary data.</text>
</comment>
<keyword evidence="2" id="KW-1185">Reference proteome</keyword>
<evidence type="ECO:0008006" key="3">
    <source>
        <dbReference type="Google" id="ProtNLM"/>
    </source>
</evidence>